<dbReference type="PANTHER" id="PTHR43317">
    <property type="entry name" value="THERMOSPERMINE SYNTHASE ACAULIS5"/>
    <property type="match status" value="1"/>
</dbReference>
<evidence type="ECO:0000256" key="1">
    <source>
        <dbReference type="ARBA" id="ARBA00023115"/>
    </source>
</evidence>
<gene>
    <name evidence="2" type="ORF">SAMN05660420_00794</name>
</gene>
<dbReference type="GO" id="GO:0032259">
    <property type="term" value="P:methylation"/>
    <property type="evidence" value="ECO:0007669"/>
    <property type="project" value="UniProtKB-KW"/>
</dbReference>
<dbReference type="PANTHER" id="PTHR43317:SF3">
    <property type="entry name" value="BLR2883 PROTEIN"/>
    <property type="match status" value="1"/>
</dbReference>
<dbReference type="CDD" id="cd02440">
    <property type="entry name" value="AdoMet_MTases"/>
    <property type="match status" value="1"/>
</dbReference>
<dbReference type="Proteomes" id="UP000199409">
    <property type="component" value="Unassembled WGS sequence"/>
</dbReference>
<sequence>MTTNHKNDTQIPWELIDTAPIPGQGTELQLFQREGEFSISILDGGVLMSTWAHQSEDALAQLPCAKIVNRNQPRVLIGGLGMGFTLAAALKTLGPEAKVVVAELVPGLIEWNRGTLGKYAGHPLQDPRTQVRVGDVAKVLREQRQAYDAILLDVDNGPHAITRKKNNWLYTTDGLTEAYRALRPEGILAIWSAGPDREFMQRLQKIGFKVKQVRVREHQNKGDLHAIWFAEREAW</sequence>
<organism evidence="2 3">
    <name type="scientific">Desulfuromusa kysingii</name>
    <dbReference type="NCBI Taxonomy" id="37625"/>
    <lineage>
        <taxon>Bacteria</taxon>
        <taxon>Pseudomonadati</taxon>
        <taxon>Thermodesulfobacteriota</taxon>
        <taxon>Desulfuromonadia</taxon>
        <taxon>Desulfuromonadales</taxon>
        <taxon>Geopsychrobacteraceae</taxon>
        <taxon>Desulfuromusa</taxon>
    </lineage>
</organism>
<dbReference type="InterPro" id="IPR029063">
    <property type="entry name" value="SAM-dependent_MTases_sf"/>
</dbReference>
<proteinExistence type="predicted"/>
<dbReference type="Gene3D" id="3.40.50.150">
    <property type="entry name" value="Vaccinia Virus protein VP39"/>
    <property type="match status" value="1"/>
</dbReference>
<keyword evidence="1" id="KW-0620">Polyamine biosynthesis</keyword>
<dbReference type="Pfam" id="PF01564">
    <property type="entry name" value="Spermine_synth"/>
    <property type="match status" value="1"/>
</dbReference>
<dbReference type="SUPFAM" id="SSF53335">
    <property type="entry name" value="S-adenosyl-L-methionine-dependent methyltransferases"/>
    <property type="match status" value="1"/>
</dbReference>
<keyword evidence="2" id="KW-0808">Transferase</keyword>
<keyword evidence="3" id="KW-1185">Reference proteome</keyword>
<dbReference type="GO" id="GO:0006596">
    <property type="term" value="P:polyamine biosynthetic process"/>
    <property type="evidence" value="ECO:0007669"/>
    <property type="project" value="UniProtKB-KW"/>
</dbReference>
<dbReference type="GO" id="GO:0008168">
    <property type="term" value="F:methyltransferase activity"/>
    <property type="evidence" value="ECO:0007669"/>
    <property type="project" value="UniProtKB-KW"/>
</dbReference>
<evidence type="ECO:0000313" key="3">
    <source>
        <dbReference type="Proteomes" id="UP000199409"/>
    </source>
</evidence>
<name>A0A1H3X2S1_9BACT</name>
<evidence type="ECO:0000313" key="2">
    <source>
        <dbReference type="EMBL" id="SDZ93560.1"/>
    </source>
</evidence>
<dbReference type="AlphaFoldDB" id="A0A1H3X2S1"/>
<protein>
    <submittedName>
        <fullName evidence="2">Methyltransferase domain-containing protein</fullName>
    </submittedName>
</protein>
<dbReference type="OrthoDB" id="9793351at2"/>
<dbReference type="RefSeq" id="WP_092344951.1">
    <property type="nucleotide sequence ID" value="NZ_FNQN01000002.1"/>
</dbReference>
<dbReference type="EMBL" id="FNQN01000002">
    <property type="protein sequence ID" value="SDZ93560.1"/>
    <property type="molecule type" value="Genomic_DNA"/>
</dbReference>
<reference evidence="2 3" key="1">
    <citation type="submission" date="2016-10" db="EMBL/GenBank/DDBJ databases">
        <authorList>
            <person name="de Groot N.N."/>
        </authorList>
    </citation>
    <scope>NUCLEOTIDE SEQUENCE [LARGE SCALE GENOMIC DNA]</scope>
    <source>
        <strain evidence="2 3">DSM 7343</strain>
    </source>
</reference>
<dbReference type="STRING" id="37625.SAMN05660420_00794"/>
<accession>A0A1H3X2S1</accession>
<keyword evidence="2" id="KW-0489">Methyltransferase</keyword>